<dbReference type="eggNOG" id="ENOG5032Y5D">
    <property type="taxonomic scope" value="Bacteria"/>
</dbReference>
<dbReference type="KEGG" id="cyc:PCC7424_1796"/>
<gene>
    <name evidence="1" type="ordered locus">PCC7424_1796</name>
</gene>
<proteinExistence type="predicted"/>
<dbReference type="Proteomes" id="UP000002384">
    <property type="component" value="Chromosome"/>
</dbReference>
<dbReference type="HOGENOM" id="CLU_2286842_0_0_3"/>
<dbReference type="RefSeq" id="WP_012599171.1">
    <property type="nucleotide sequence ID" value="NC_011729.1"/>
</dbReference>
<dbReference type="EMBL" id="CP001291">
    <property type="protein sequence ID" value="ACK70228.1"/>
    <property type="molecule type" value="Genomic_DNA"/>
</dbReference>
<evidence type="ECO:0000313" key="1">
    <source>
        <dbReference type="EMBL" id="ACK70228.1"/>
    </source>
</evidence>
<evidence type="ECO:0000313" key="2">
    <source>
        <dbReference type="Proteomes" id="UP000002384"/>
    </source>
</evidence>
<dbReference type="STRING" id="65393.PCC7424_1796"/>
<name>B7KCC3_GLOC7</name>
<protein>
    <submittedName>
        <fullName evidence="1">Uncharacterized protein</fullName>
    </submittedName>
</protein>
<reference evidence="2" key="1">
    <citation type="journal article" date="2011" name="MBio">
        <title>Novel metabolic attributes of the genus Cyanothece, comprising a group of unicellular nitrogen-fixing Cyanobacteria.</title>
        <authorList>
            <person name="Bandyopadhyay A."/>
            <person name="Elvitigala T."/>
            <person name="Welsh E."/>
            <person name="Stockel J."/>
            <person name="Liberton M."/>
            <person name="Min H."/>
            <person name="Sherman L.A."/>
            <person name="Pakrasi H.B."/>
        </authorList>
    </citation>
    <scope>NUCLEOTIDE SEQUENCE [LARGE SCALE GENOMIC DNA]</scope>
    <source>
        <strain evidence="2">PCC 7424</strain>
    </source>
</reference>
<organism evidence="1 2">
    <name type="scientific">Gloeothece citriformis (strain PCC 7424)</name>
    <name type="common">Cyanothece sp. (strain PCC 7424)</name>
    <dbReference type="NCBI Taxonomy" id="65393"/>
    <lineage>
        <taxon>Bacteria</taxon>
        <taxon>Bacillati</taxon>
        <taxon>Cyanobacteriota</taxon>
        <taxon>Cyanophyceae</taxon>
        <taxon>Oscillatoriophycideae</taxon>
        <taxon>Chroococcales</taxon>
        <taxon>Aphanothecaceae</taxon>
        <taxon>Gloeothece</taxon>
        <taxon>Gloeothece citriformis</taxon>
    </lineage>
</organism>
<dbReference type="AlphaFoldDB" id="B7KCC3"/>
<keyword evidence="2" id="KW-1185">Reference proteome</keyword>
<accession>B7KCC3</accession>
<sequence>MILQIICASFAWTLIGLGIWRIGQTLKEGLTHLQRIHQVPCHRCAYFTRDYRLKCTVNPVEAMTEEAINCEDFEVKSNLGRLAPVISVSSRYCQKNYCQPK</sequence>